<keyword evidence="8 17" id="KW-0808">Transferase</keyword>
<dbReference type="PANTHER" id="PTHR11986">
    <property type="entry name" value="AMINOTRANSFERASE CLASS III"/>
    <property type="match status" value="1"/>
</dbReference>
<dbReference type="InterPro" id="IPR049704">
    <property type="entry name" value="Aminotrans_3_PPA_site"/>
</dbReference>
<dbReference type="CDD" id="cd00610">
    <property type="entry name" value="OAT_like"/>
    <property type="match status" value="1"/>
</dbReference>
<proteinExistence type="inferred from homology"/>
<dbReference type="PIRSF" id="PIRSF000521">
    <property type="entry name" value="Transaminase_4ab_Lys_Orn"/>
    <property type="match status" value="1"/>
</dbReference>
<dbReference type="Gene3D" id="3.40.640.10">
    <property type="entry name" value="Type I PLP-dependent aspartate aminotransferase-like (Major domain)"/>
    <property type="match status" value="1"/>
</dbReference>
<protein>
    <recommendedName>
        <fullName evidence="12">(S)-3-amino-2-methylpropionate transaminase</fullName>
        <ecNumber evidence="6">2.6.1.19</ecNumber>
        <ecNumber evidence="5">2.6.1.22</ecNumber>
    </recommendedName>
    <alternativeName>
        <fullName evidence="13">GABA aminotransferase</fullName>
    </alternativeName>
    <alternativeName>
        <fullName evidence="11">Gamma-amino-N-butyrate transaminase</fullName>
    </alternativeName>
    <alternativeName>
        <fullName evidence="15">Glutamate:succinic semialdehyde transaminase</fullName>
    </alternativeName>
    <alternativeName>
        <fullName evidence="10">L-AIBAT</fullName>
    </alternativeName>
</protein>
<evidence type="ECO:0000256" key="11">
    <source>
        <dbReference type="ARBA" id="ARBA00030204"/>
    </source>
</evidence>
<evidence type="ECO:0000256" key="13">
    <source>
        <dbReference type="ARBA" id="ARBA00031787"/>
    </source>
</evidence>
<evidence type="ECO:0000256" key="15">
    <source>
        <dbReference type="ARBA" id="ARBA00050054"/>
    </source>
</evidence>
<comment type="cofactor">
    <cofactor evidence="2">
        <name>pyridoxal 5'-phosphate</name>
        <dbReference type="ChEBI" id="CHEBI:597326"/>
    </cofactor>
</comment>
<dbReference type="SUPFAM" id="SSF53383">
    <property type="entry name" value="PLP-dependent transferases"/>
    <property type="match status" value="1"/>
</dbReference>
<accession>A0A0R2FZG7</accession>
<evidence type="ECO:0000256" key="6">
    <source>
        <dbReference type="ARBA" id="ARBA00012912"/>
    </source>
</evidence>
<organism evidence="17 18">
    <name type="scientific">Liquorilactobacillus mali</name>
    <dbReference type="NCBI Taxonomy" id="1618"/>
    <lineage>
        <taxon>Bacteria</taxon>
        <taxon>Bacillati</taxon>
        <taxon>Bacillota</taxon>
        <taxon>Bacilli</taxon>
        <taxon>Lactobacillales</taxon>
        <taxon>Lactobacillaceae</taxon>
        <taxon>Liquorilactobacillus</taxon>
    </lineage>
</organism>
<comment type="catalytic activity">
    <reaction evidence="1">
        <text>(S)-3-amino-2-methylpropanoate + 2-oxoglutarate = 2-methyl-3-oxopropanoate + L-glutamate</text>
        <dbReference type="Rhea" id="RHEA:13993"/>
        <dbReference type="ChEBI" id="CHEBI:16810"/>
        <dbReference type="ChEBI" id="CHEBI:29985"/>
        <dbReference type="ChEBI" id="CHEBI:57700"/>
        <dbReference type="ChEBI" id="CHEBI:58655"/>
        <dbReference type="EC" id="2.6.1.22"/>
    </reaction>
</comment>
<dbReference type="EC" id="2.6.1.19" evidence="6"/>
<reference evidence="17 18" key="1">
    <citation type="journal article" date="2015" name="Genome Announc.">
        <title>Expanding the biotechnology potential of lactobacilli through comparative genomics of 213 strains and associated genera.</title>
        <authorList>
            <person name="Sun Z."/>
            <person name="Harris H.M."/>
            <person name="McCann A."/>
            <person name="Guo C."/>
            <person name="Argimon S."/>
            <person name="Zhang W."/>
            <person name="Yang X."/>
            <person name="Jeffery I.B."/>
            <person name="Cooney J.C."/>
            <person name="Kagawa T.F."/>
            <person name="Liu W."/>
            <person name="Song Y."/>
            <person name="Salvetti E."/>
            <person name="Wrobel A."/>
            <person name="Rasinkangas P."/>
            <person name="Parkhill J."/>
            <person name="Rea M.C."/>
            <person name="O'Sullivan O."/>
            <person name="Ritari J."/>
            <person name="Douillard F.P."/>
            <person name="Paul Ross R."/>
            <person name="Yang R."/>
            <person name="Briner A.E."/>
            <person name="Felis G.E."/>
            <person name="de Vos W.M."/>
            <person name="Barrangou R."/>
            <person name="Klaenhammer T.R."/>
            <person name="Caufield P.W."/>
            <person name="Cui Y."/>
            <person name="Zhang H."/>
            <person name="O'Toole P.W."/>
        </authorList>
    </citation>
    <scope>NUCLEOTIDE SEQUENCE [LARGE SCALE GENOMIC DNA]</scope>
    <source>
        <strain evidence="17 18">ATCC 27304</strain>
    </source>
</reference>
<dbReference type="InterPro" id="IPR005814">
    <property type="entry name" value="Aminotrans_3"/>
</dbReference>
<dbReference type="InterPro" id="IPR015422">
    <property type="entry name" value="PyrdxlP-dep_Trfase_small"/>
</dbReference>
<dbReference type="PATRIC" id="fig|1618.3.peg.2347"/>
<evidence type="ECO:0000256" key="14">
    <source>
        <dbReference type="ARBA" id="ARBA00048021"/>
    </source>
</evidence>
<evidence type="ECO:0000256" key="8">
    <source>
        <dbReference type="ARBA" id="ARBA00022679"/>
    </source>
</evidence>
<dbReference type="GO" id="GO:0030170">
    <property type="term" value="F:pyridoxal phosphate binding"/>
    <property type="evidence" value="ECO:0007669"/>
    <property type="project" value="InterPro"/>
</dbReference>
<evidence type="ECO:0000256" key="12">
    <source>
        <dbReference type="ARBA" id="ARBA00030857"/>
    </source>
</evidence>
<dbReference type="EC" id="2.6.1.22" evidence="5"/>
<keyword evidence="9 16" id="KW-0663">Pyridoxal phosphate</keyword>
<name>A0A0R2FZG7_9LACO</name>
<evidence type="ECO:0000256" key="7">
    <source>
        <dbReference type="ARBA" id="ARBA00022576"/>
    </source>
</evidence>
<dbReference type="FunFam" id="3.40.640.10:FF:000013">
    <property type="entry name" value="4-aminobutyrate aminotransferase"/>
    <property type="match status" value="1"/>
</dbReference>
<evidence type="ECO:0000256" key="3">
    <source>
        <dbReference type="ARBA" id="ARBA00005176"/>
    </source>
</evidence>
<dbReference type="AlphaFoldDB" id="A0A0R2FZG7"/>
<evidence type="ECO:0000313" key="18">
    <source>
        <dbReference type="Proteomes" id="UP000051727"/>
    </source>
</evidence>
<dbReference type="GO" id="GO:0034386">
    <property type="term" value="F:4-aminobutyrate:2-oxoglutarate transaminase activity"/>
    <property type="evidence" value="ECO:0007669"/>
    <property type="project" value="UniProtKB-EC"/>
</dbReference>
<evidence type="ECO:0000256" key="1">
    <source>
        <dbReference type="ARBA" id="ARBA00001750"/>
    </source>
</evidence>
<keyword evidence="7 17" id="KW-0032">Aminotransferase</keyword>
<sequence>MLSTKLPKIITKQLPGPKANIILSERKKYVPNSVGCIYPVVIENSEGAIIQDPDGNLFLDWVGGVGVLNVGHTNPRVVEAVKKQSEKYLHGMFNIVTHKGYTKLAQKLAEIAPVKKKKEVKVFFANSGAEVNENAIKIAKVYTKRPNVIVFSGAFHGRTLLTMTMTSKKAYAKGTGPLADGIFRADFPNLYHLPKGIKEEDALEYYLSRINQIFEEESAADQVAAIVLEPIQGEGGFIPAPLKWVEAVRKICDENGILLIADEVQSGFARTGRMFASNYWQEAGFAPDILTVAKSIAGGLPLGGVIARKEIMDSVPKGVIGGTFGGNAVACAAALEVLEIIKDEDLITKAQKIGTRCKKEFLEWKNKYPVVGDVRGWGAMLGIEFVEDKKTKKPATKFVSDLIQLCVSKGLIIENAGAHGNVIRFLAPLVITEDQLNVGLTILEESIQELSVSKIS</sequence>
<dbReference type="Gene3D" id="3.90.1150.10">
    <property type="entry name" value="Aspartate Aminotransferase, domain 1"/>
    <property type="match status" value="1"/>
</dbReference>
<comment type="caution">
    <text evidence="17">The sequence shown here is derived from an EMBL/GenBank/DDBJ whole genome shotgun (WGS) entry which is preliminary data.</text>
</comment>
<dbReference type="PROSITE" id="PS00600">
    <property type="entry name" value="AA_TRANSFER_CLASS_3"/>
    <property type="match status" value="1"/>
</dbReference>
<evidence type="ECO:0000256" key="2">
    <source>
        <dbReference type="ARBA" id="ARBA00001933"/>
    </source>
</evidence>
<dbReference type="Pfam" id="PF00202">
    <property type="entry name" value="Aminotran_3"/>
    <property type="match status" value="1"/>
</dbReference>
<evidence type="ECO:0000256" key="9">
    <source>
        <dbReference type="ARBA" id="ARBA00022898"/>
    </source>
</evidence>
<evidence type="ECO:0000256" key="4">
    <source>
        <dbReference type="ARBA" id="ARBA00008954"/>
    </source>
</evidence>
<evidence type="ECO:0000256" key="5">
    <source>
        <dbReference type="ARBA" id="ARBA00012876"/>
    </source>
</evidence>
<dbReference type="OrthoDB" id="9807885at2"/>
<dbReference type="InterPro" id="IPR015421">
    <property type="entry name" value="PyrdxlP-dep_Trfase_major"/>
</dbReference>
<dbReference type="PANTHER" id="PTHR11986:SF58">
    <property type="entry name" value="LEUCINE_METHIONINE RACEMASE"/>
    <property type="match status" value="1"/>
</dbReference>
<dbReference type="RefSeq" id="WP_056991150.1">
    <property type="nucleotide sequence ID" value="NZ_JQAR01000008.1"/>
</dbReference>
<dbReference type="InterPro" id="IPR050103">
    <property type="entry name" value="Class-III_PLP-dep_AT"/>
</dbReference>
<comment type="similarity">
    <text evidence="4 16">Belongs to the class-III pyridoxal-phosphate-dependent aminotransferase family.</text>
</comment>
<dbReference type="InterPro" id="IPR015424">
    <property type="entry name" value="PyrdxlP-dep_Trfase"/>
</dbReference>
<dbReference type="EMBL" id="JQAR01000008">
    <property type="protein sequence ID" value="KRN30244.1"/>
    <property type="molecule type" value="Genomic_DNA"/>
</dbReference>
<dbReference type="GO" id="GO:0042802">
    <property type="term" value="F:identical protein binding"/>
    <property type="evidence" value="ECO:0007669"/>
    <property type="project" value="TreeGrafter"/>
</dbReference>
<comment type="pathway">
    <text evidence="3">Amino-acid degradation; 4-aminobutanoate degradation.</text>
</comment>
<evidence type="ECO:0000256" key="10">
    <source>
        <dbReference type="ARBA" id="ARBA00029760"/>
    </source>
</evidence>
<evidence type="ECO:0000313" key="17">
    <source>
        <dbReference type="EMBL" id="KRN30244.1"/>
    </source>
</evidence>
<dbReference type="Proteomes" id="UP000051727">
    <property type="component" value="Unassembled WGS sequence"/>
</dbReference>
<comment type="catalytic activity">
    <reaction evidence="14">
        <text>4-aminobutanoate + 2-oxoglutarate = succinate semialdehyde + L-glutamate</text>
        <dbReference type="Rhea" id="RHEA:23352"/>
        <dbReference type="ChEBI" id="CHEBI:16810"/>
        <dbReference type="ChEBI" id="CHEBI:29985"/>
        <dbReference type="ChEBI" id="CHEBI:57706"/>
        <dbReference type="ChEBI" id="CHEBI:59888"/>
        <dbReference type="EC" id="2.6.1.19"/>
    </reaction>
</comment>
<gene>
    <name evidence="17" type="ORF">IV36_GL002283</name>
</gene>
<evidence type="ECO:0000256" key="16">
    <source>
        <dbReference type="RuleBase" id="RU003560"/>
    </source>
</evidence>
<dbReference type="GO" id="GO:0047298">
    <property type="term" value="F:(S)-3-amino-2-methylpropionate transaminase activity"/>
    <property type="evidence" value="ECO:0007669"/>
    <property type="project" value="UniProtKB-EC"/>
</dbReference>
<dbReference type="STRING" id="1618.IV36_GL002283"/>